<evidence type="ECO:0000256" key="6">
    <source>
        <dbReference type="SAM" id="MobiDB-lite"/>
    </source>
</evidence>
<feature type="binding site" evidence="4">
    <location>
        <position position="235"/>
    </location>
    <ligand>
        <name>substrate</name>
    </ligand>
</feature>
<dbReference type="EMBL" id="SACP01000027">
    <property type="protein sequence ID" value="RVU14725.1"/>
    <property type="molecule type" value="Genomic_DNA"/>
</dbReference>
<feature type="binding site" evidence="4">
    <location>
        <position position="178"/>
    </location>
    <ligand>
        <name>substrate</name>
    </ligand>
</feature>
<gene>
    <name evidence="4" type="primary">metAS</name>
    <name evidence="7" type="ORF">EOE48_21855</name>
</gene>
<evidence type="ECO:0000256" key="4">
    <source>
        <dbReference type="HAMAP-Rule" id="MF_00295"/>
    </source>
</evidence>
<evidence type="ECO:0000313" key="8">
    <source>
        <dbReference type="Proteomes" id="UP000286997"/>
    </source>
</evidence>
<keyword evidence="1 4" id="KW-0028">Amino-acid biosynthesis</keyword>
<comment type="similarity">
    <text evidence="4">Belongs to the MetA family.</text>
</comment>
<sequence length="308" mass="32983">MTNAALLAPGSPPSSRGAAGRPITVGLLNNMPDAALRPTARQFERLLSGRGGVRLRHFHLPGLARGEAAGGHLRAVGSAPADMMADLDALVVTGSEPRAGCLRDEPYWDDLTRAIDWAQAHTVSTLFSCLAAHAAVLHLDGIGRRRLPEKCSGVFDCRPTGAHPLLAGLPVPLAVPHSRCNGLDEAELAARGYRVLTRSDAVGVDLFVKPGRSLLVFLQGHPEYDRDSLAREYRRDLGRHRDGLRPDRPALPAQYFDAATAARLRDDPGTGPLPDCPPPADARWQAGAGRLFANWLALVEAGRRQGVL</sequence>
<evidence type="ECO:0000256" key="3">
    <source>
        <dbReference type="ARBA" id="ARBA00023315"/>
    </source>
</evidence>
<comment type="caution">
    <text evidence="4">Lacks conserved residue(s) required for the propagation of feature annotation.</text>
</comment>
<feature type="active site" description="Acyl-thioester intermediate" evidence="4 5">
    <location>
        <position position="129"/>
    </location>
</feature>
<dbReference type="SUPFAM" id="SSF52317">
    <property type="entry name" value="Class I glutamine amidotransferase-like"/>
    <property type="match status" value="1"/>
</dbReference>
<dbReference type="GO" id="GO:0004414">
    <property type="term" value="F:homoserine O-acetyltransferase activity"/>
    <property type="evidence" value="ECO:0007669"/>
    <property type="project" value="UniProtKB-UniRule"/>
</dbReference>
<dbReference type="PANTHER" id="PTHR20919">
    <property type="entry name" value="HOMOSERINE O-SUCCINYLTRANSFERASE"/>
    <property type="match status" value="1"/>
</dbReference>
<keyword evidence="3 4" id="KW-0012">Acyltransferase</keyword>
<dbReference type="HAMAP" id="MF_00295">
    <property type="entry name" value="MetA_acyltransf"/>
    <property type="match status" value="1"/>
</dbReference>
<feature type="site" description="Important for acyl-CoA specificity" evidence="4">
    <location>
        <position position="130"/>
    </location>
</feature>
<evidence type="ECO:0000256" key="5">
    <source>
        <dbReference type="PIRSR" id="PIRSR000450-1"/>
    </source>
</evidence>
<dbReference type="AlphaFoldDB" id="A0A3S2XH96"/>
<name>A0A3S2XH96_9HYPH</name>
<dbReference type="PIRSF" id="PIRSF000450">
    <property type="entry name" value="H_ser_succinyltr"/>
    <property type="match status" value="1"/>
</dbReference>
<comment type="catalytic activity">
    <reaction evidence="4">
        <text>L-homoserine + succinyl-CoA = O-succinyl-L-homoserine + CoA</text>
        <dbReference type="Rhea" id="RHEA:22008"/>
        <dbReference type="ChEBI" id="CHEBI:57287"/>
        <dbReference type="ChEBI" id="CHEBI:57292"/>
        <dbReference type="ChEBI" id="CHEBI:57476"/>
        <dbReference type="ChEBI" id="CHEBI:57661"/>
        <dbReference type="EC" id="2.3.1.46"/>
    </reaction>
</comment>
<keyword evidence="4" id="KW-0486">Methionine biosynthesis</keyword>
<accession>A0A3S2XH96</accession>
<comment type="subcellular location">
    <subcellularLocation>
        <location evidence="4">Cytoplasm</location>
    </subcellularLocation>
</comment>
<feature type="active site" evidence="4">
    <location>
        <position position="223"/>
    </location>
</feature>
<feature type="active site" description="Proton acceptor" evidence="4">
    <location>
        <position position="221"/>
    </location>
</feature>
<dbReference type="Pfam" id="PF04204">
    <property type="entry name" value="HTS"/>
    <property type="match status" value="1"/>
</dbReference>
<reference evidence="7 8" key="1">
    <citation type="submission" date="2019-01" db="EMBL/GenBank/DDBJ databases">
        <authorList>
            <person name="Chen W.-M."/>
        </authorList>
    </citation>
    <scope>NUCLEOTIDE SEQUENCE [LARGE SCALE GENOMIC DNA]</scope>
    <source>
        <strain evidence="7 8">TER-1</strain>
    </source>
</reference>
<dbReference type="GO" id="GO:0008899">
    <property type="term" value="F:homoserine O-succinyltransferase activity"/>
    <property type="evidence" value="ECO:0007669"/>
    <property type="project" value="UniProtKB-EC"/>
</dbReference>
<keyword evidence="2 4" id="KW-0808">Transferase</keyword>
<evidence type="ECO:0000256" key="2">
    <source>
        <dbReference type="ARBA" id="ARBA00022679"/>
    </source>
</evidence>
<dbReference type="PANTHER" id="PTHR20919:SF0">
    <property type="entry name" value="HOMOSERINE O-SUCCINYLTRANSFERASE"/>
    <property type="match status" value="1"/>
</dbReference>
<dbReference type="Proteomes" id="UP000286997">
    <property type="component" value="Unassembled WGS sequence"/>
</dbReference>
<comment type="function">
    <text evidence="4">Transfers a succinyl group from succinyl-CoA to L-homoserine, forming succinyl-L-homoserine.</text>
</comment>
<dbReference type="OrthoDB" id="9772423at2"/>
<feature type="binding site" evidence="4">
    <location>
        <position position="150"/>
    </location>
    <ligand>
        <name>substrate</name>
    </ligand>
</feature>
<dbReference type="UniPathway" id="UPA00051">
    <property type="reaction ID" value="UER00075"/>
</dbReference>
<dbReference type="EC" id="2.3.1.46" evidence="4"/>
<dbReference type="GO" id="GO:0009086">
    <property type="term" value="P:methionine biosynthetic process"/>
    <property type="evidence" value="ECO:0007669"/>
    <property type="project" value="UniProtKB-UniRule"/>
</dbReference>
<feature type="region of interest" description="Disordered" evidence="6">
    <location>
        <begin position="1"/>
        <end position="21"/>
    </location>
</feature>
<keyword evidence="8" id="KW-1185">Reference proteome</keyword>
<dbReference type="InterPro" id="IPR033752">
    <property type="entry name" value="MetA_family"/>
</dbReference>
<keyword evidence="4" id="KW-0963">Cytoplasm</keyword>
<comment type="caution">
    <text evidence="7">The sequence shown here is derived from an EMBL/GenBank/DDBJ whole genome shotgun (WGS) entry which is preliminary data.</text>
</comment>
<organism evidence="7 8">
    <name type="scientific">Methylobacterium oryzihabitans</name>
    <dbReference type="NCBI Taxonomy" id="2499852"/>
    <lineage>
        <taxon>Bacteria</taxon>
        <taxon>Pseudomonadati</taxon>
        <taxon>Pseudomonadota</taxon>
        <taxon>Alphaproteobacteria</taxon>
        <taxon>Hyphomicrobiales</taxon>
        <taxon>Methylobacteriaceae</taxon>
        <taxon>Methylobacterium</taxon>
    </lineage>
</organism>
<dbReference type="RefSeq" id="WP_127733005.1">
    <property type="nucleotide sequence ID" value="NZ_SACP01000027.1"/>
</dbReference>
<evidence type="ECO:0000313" key="7">
    <source>
        <dbReference type="EMBL" id="RVU14725.1"/>
    </source>
</evidence>
<protein>
    <recommendedName>
        <fullName evidence="4">Homoserine O-succinyltransferase</fullName>
        <shortName evidence="4">HST</shortName>
        <ecNumber evidence="4">2.3.1.46</ecNumber>
    </recommendedName>
    <alternativeName>
        <fullName evidence="4">Homoserine transsuccinylase</fullName>
        <shortName evidence="4">HTS</shortName>
    </alternativeName>
</protein>
<feature type="site" description="Important for substrate specificity" evidence="4">
    <location>
        <position position="178"/>
    </location>
</feature>
<dbReference type="Gene3D" id="3.40.50.880">
    <property type="match status" value="1"/>
</dbReference>
<comment type="pathway">
    <text evidence="4">Amino-acid biosynthesis; L-methionine biosynthesis via de novo pathway; O-succinyl-L-homoserine from L-homoserine: step 1/1.</text>
</comment>
<proteinExistence type="inferred from homology"/>
<dbReference type="InterPro" id="IPR029062">
    <property type="entry name" value="Class_I_gatase-like"/>
</dbReference>
<dbReference type="GO" id="GO:0005737">
    <property type="term" value="C:cytoplasm"/>
    <property type="evidence" value="ECO:0007669"/>
    <property type="project" value="UniProtKB-SubCell"/>
</dbReference>
<feature type="site" description="Important for acyl-CoA specificity" evidence="4">
    <location>
        <position position="96"/>
    </location>
</feature>
<evidence type="ECO:0000256" key="1">
    <source>
        <dbReference type="ARBA" id="ARBA00022605"/>
    </source>
</evidence>